<keyword evidence="2" id="KW-1185">Reference proteome</keyword>
<protein>
    <submittedName>
        <fullName evidence="1">Polymerase</fullName>
    </submittedName>
</protein>
<gene>
    <name evidence="1" type="ORF">DDR33_17185</name>
</gene>
<organism evidence="1 2">
    <name type="scientific">Pararcticibacter amylolyticus</name>
    <dbReference type="NCBI Taxonomy" id="2173175"/>
    <lineage>
        <taxon>Bacteria</taxon>
        <taxon>Pseudomonadati</taxon>
        <taxon>Bacteroidota</taxon>
        <taxon>Sphingobacteriia</taxon>
        <taxon>Sphingobacteriales</taxon>
        <taxon>Sphingobacteriaceae</taxon>
        <taxon>Pararcticibacter</taxon>
    </lineage>
</organism>
<evidence type="ECO:0000313" key="2">
    <source>
        <dbReference type="Proteomes" id="UP000245647"/>
    </source>
</evidence>
<accession>A0A2U2PDY1</accession>
<dbReference type="RefSeq" id="WP_109417063.1">
    <property type="nucleotide sequence ID" value="NZ_QEAS01000014.1"/>
</dbReference>
<dbReference type="EMBL" id="QEAS01000014">
    <property type="protein sequence ID" value="PWG79522.1"/>
    <property type="molecule type" value="Genomic_DNA"/>
</dbReference>
<sequence length="377" mass="42990">MKHFPVLLIAIIFFQSEKVQAQKRLIEKFLSNKSDTSRKASFIILPAAAYAQETGVEFGGLSITSFYVDKNDTTIRNSTINTIVTFTTKKQSNFVVKPDIWSRGNKYHYSGTFRYKNFPFNFYGTGDKTNKSDEDKITQKLLVINADVERMIVRKIYAGINAGYERYRYKDKEAGGIYDTGDAEDKDGGNVFYAGISGIFDSRNSNTYTTKGWYLKLNYSYAPGFTGTNDFQGALIRADLRNFQKLNTKATLGFNINYQSVQGDKLPFYLLPQLGNDQVMRGYYTGRYRDQNLVAAHTEFRYRFMTRFGIAAFTGTGTTFRNQMFKWKNLKPNYGAGIRYFVDPARGLTMRADYAVGEKRAGEARQTGFYLALSEAF</sequence>
<reference evidence="1 2" key="1">
    <citation type="submission" date="2018-04" db="EMBL/GenBank/DDBJ databases">
        <title>Pedobacter chongqingensis sp. nov., isolated from a rottenly hemp rope.</title>
        <authorList>
            <person name="Cai Y."/>
        </authorList>
    </citation>
    <scope>NUCLEOTIDE SEQUENCE [LARGE SCALE GENOMIC DNA]</scope>
    <source>
        <strain evidence="1 2">FJ4-8</strain>
    </source>
</reference>
<proteinExistence type="predicted"/>
<dbReference type="OrthoDB" id="9771071at2"/>
<comment type="caution">
    <text evidence="1">The sequence shown here is derived from an EMBL/GenBank/DDBJ whole genome shotgun (WGS) entry which is preliminary data.</text>
</comment>
<dbReference type="Gene3D" id="2.40.160.50">
    <property type="entry name" value="membrane protein fhac: a member of the omp85/tpsb transporter family"/>
    <property type="match status" value="1"/>
</dbReference>
<dbReference type="AlphaFoldDB" id="A0A2U2PDY1"/>
<dbReference type="Proteomes" id="UP000245647">
    <property type="component" value="Unassembled WGS sequence"/>
</dbReference>
<evidence type="ECO:0000313" key="1">
    <source>
        <dbReference type="EMBL" id="PWG79522.1"/>
    </source>
</evidence>
<name>A0A2U2PDY1_9SPHI</name>